<keyword evidence="10" id="KW-0969">Cilium</keyword>
<dbReference type="InterPro" id="IPR007597">
    <property type="entry name" value="CheC"/>
</dbReference>
<dbReference type="GO" id="GO:0006935">
    <property type="term" value="P:chemotaxis"/>
    <property type="evidence" value="ECO:0007669"/>
    <property type="project" value="UniProtKB-KW"/>
</dbReference>
<evidence type="ECO:0000256" key="6">
    <source>
        <dbReference type="ARBA" id="ARBA00023136"/>
    </source>
</evidence>
<dbReference type="GO" id="GO:0071973">
    <property type="term" value="P:bacterial-type flagellum-dependent cell motility"/>
    <property type="evidence" value="ECO:0007669"/>
    <property type="project" value="InterPro"/>
</dbReference>
<proteinExistence type="inferred from homology"/>
<dbReference type="InterPro" id="IPR001172">
    <property type="entry name" value="FliN_T3SS_HrcQb"/>
</dbReference>
<comment type="similarity">
    <text evidence="2">Belongs to the FliN/MopA/SpaO family.</text>
</comment>
<feature type="region of interest" description="Disordered" evidence="7">
    <location>
        <begin position="1"/>
        <end position="53"/>
    </location>
</feature>
<evidence type="ECO:0000256" key="2">
    <source>
        <dbReference type="ARBA" id="ARBA00009226"/>
    </source>
</evidence>
<organism evidence="10">
    <name type="scientific">Ligilactobacillus agilis</name>
    <dbReference type="NCBI Taxonomy" id="1601"/>
    <lineage>
        <taxon>Bacteria</taxon>
        <taxon>Bacillati</taxon>
        <taxon>Bacillota</taxon>
        <taxon>Bacilli</taxon>
        <taxon>Lactobacillales</taxon>
        <taxon>Lactobacillaceae</taxon>
        <taxon>Ligilactobacillus</taxon>
    </lineage>
</organism>
<dbReference type="AlphaFoldDB" id="A0A6F9XRA1"/>
<evidence type="ECO:0000256" key="7">
    <source>
        <dbReference type="SAM" id="MobiDB-lite"/>
    </source>
</evidence>
<feature type="domain" description="CheC-like protein" evidence="9">
    <location>
        <begin position="59"/>
        <end position="92"/>
    </location>
</feature>
<feature type="compositionally biased region" description="Low complexity" evidence="7">
    <location>
        <begin position="34"/>
        <end position="50"/>
    </location>
</feature>
<keyword evidence="10" id="KW-0966">Cell projection</keyword>
<dbReference type="PRINTS" id="PR00956">
    <property type="entry name" value="FLGMOTORFLIN"/>
</dbReference>
<dbReference type="NCBIfam" id="NF005995">
    <property type="entry name" value="PRK08119.1"/>
    <property type="match status" value="1"/>
</dbReference>
<keyword evidence="10" id="KW-0282">Flagellum</keyword>
<keyword evidence="4" id="KW-0145">Chemotaxis</keyword>
<dbReference type="InterPro" id="IPR036429">
    <property type="entry name" value="SpoA-like_sf"/>
</dbReference>
<dbReference type="InterPro" id="IPR012826">
    <property type="entry name" value="FliN"/>
</dbReference>
<evidence type="ECO:0000256" key="3">
    <source>
        <dbReference type="ARBA" id="ARBA00022475"/>
    </source>
</evidence>
<dbReference type="GO" id="GO:0016787">
    <property type="term" value="F:hydrolase activity"/>
    <property type="evidence" value="ECO:0007669"/>
    <property type="project" value="InterPro"/>
</dbReference>
<dbReference type="CDD" id="cd17907">
    <property type="entry name" value="FliY_FliN-Y"/>
    <property type="match status" value="1"/>
</dbReference>
<evidence type="ECO:0000256" key="4">
    <source>
        <dbReference type="ARBA" id="ARBA00022500"/>
    </source>
</evidence>
<feature type="compositionally biased region" description="Polar residues" evidence="7">
    <location>
        <begin position="306"/>
        <end position="321"/>
    </location>
</feature>
<dbReference type="Pfam" id="PF01052">
    <property type="entry name" value="FliMN_C"/>
    <property type="match status" value="1"/>
</dbReference>
<dbReference type="GO" id="GO:0005886">
    <property type="term" value="C:plasma membrane"/>
    <property type="evidence" value="ECO:0007669"/>
    <property type="project" value="UniProtKB-SubCell"/>
</dbReference>
<dbReference type="EMBL" id="BLAN01000034">
    <property type="protein sequence ID" value="GET07705.1"/>
    <property type="molecule type" value="Genomic_DNA"/>
</dbReference>
<dbReference type="InterPro" id="IPR001543">
    <property type="entry name" value="FliN-like_C"/>
</dbReference>
<name>A0A6F9XRA1_9LACO</name>
<comment type="caution">
    <text evidence="10">The sequence shown here is derived from an EMBL/GenBank/DDBJ whole genome shotgun (WGS) entry which is preliminary data.</text>
</comment>
<evidence type="ECO:0000259" key="9">
    <source>
        <dbReference type="Pfam" id="PF04509"/>
    </source>
</evidence>
<dbReference type="Proteomes" id="UP000494178">
    <property type="component" value="Unassembled WGS sequence"/>
</dbReference>
<dbReference type="SUPFAM" id="SSF103039">
    <property type="entry name" value="CheC-like"/>
    <property type="match status" value="1"/>
</dbReference>
<comment type="subcellular location">
    <subcellularLocation>
        <location evidence="1">Cell membrane</location>
        <topology evidence="1">Peripheral membrane protein</topology>
        <orientation evidence="1">Cytoplasmic side</orientation>
    </subcellularLocation>
</comment>
<feature type="domain" description="CheC-like protein" evidence="9">
    <location>
        <begin position="153"/>
        <end position="189"/>
    </location>
</feature>
<feature type="compositionally biased region" description="Basic and acidic residues" evidence="7">
    <location>
        <begin position="21"/>
        <end position="32"/>
    </location>
</feature>
<dbReference type="GO" id="GO:0003774">
    <property type="term" value="F:cytoskeletal motor activity"/>
    <property type="evidence" value="ECO:0007669"/>
    <property type="project" value="InterPro"/>
</dbReference>
<evidence type="ECO:0000259" key="8">
    <source>
        <dbReference type="Pfam" id="PF01052"/>
    </source>
</evidence>
<dbReference type="RefSeq" id="WP_172585590.1">
    <property type="nucleotide sequence ID" value="NZ_BLAN01000034.1"/>
</dbReference>
<keyword evidence="5" id="KW-0283">Flagellar rotation</keyword>
<feature type="region of interest" description="Disordered" evidence="7">
    <location>
        <begin position="251"/>
        <end position="321"/>
    </location>
</feature>
<dbReference type="GO" id="GO:0009425">
    <property type="term" value="C:bacterial-type flagellum basal body"/>
    <property type="evidence" value="ECO:0007669"/>
    <property type="project" value="InterPro"/>
</dbReference>
<reference evidence="10" key="1">
    <citation type="submission" date="2019-10" db="EMBL/GenBank/DDBJ databases">
        <title>Lactobacillus agilis SY111 Whole Genome Sequencing Project.</title>
        <authorList>
            <person name="Suzuki S."/>
            <person name="Endo A."/>
            <person name="Maeno S."/>
            <person name="Shiwa Y."/>
            <person name="Matsutani M."/>
            <person name="Kajikawa A."/>
        </authorList>
    </citation>
    <scope>NUCLEOTIDE SEQUENCE</scope>
    <source>
        <strain evidence="10">SY111</strain>
    </source>
</reference>
<evidence type="ECO:0000313" key="10">
    <source>
        <dbReference type="EMBL" id="GET07705.1"/>
    </source>
</evidence>
<evidence type="ECO:0000256" key="1">
    <source>
        <dbReference type="ARBA" id="ARBA00004413"/>
    </source>
</evidence>
<dbReference type="Gene3D" id="3.40.1550.10">
    <property type="entry name" value="CheC-like"/>
    <property type="match status" value="1"/>
</dbReference>
<evidence type="ECO:0000256" key="5">
    <source>
        <dbReference type="ARBA" id="ARBA00022779"/>
    </source>
</evidence>
<feature type="compositionally biased region" description="Pro residues" evidence="7">
    <location>
        <begin position="280"/>
        <end position="292"/>
    </location>
</feature>
<dbReference type="PANTHER" id="PTHR43484">
    <property type="match status" value="1"/>
</dbReference>
<dbReference type="PANTHER" id="PTHR43484:SF1">
    <property type="entry name" value="FLAGELLAR MOTOR SWITCH PROTEIN FLIN"/>
    <property type="match status" value="1"/>
</dbReference>
<gene>
    <name evidence="10" type="ORF">SY111_03290</name>
</gene>
<dbReference type="Gene3D" id="2.30.330.10">
    <property type="entry name" value="SpoA-like"/>
    <property type="match status" value="1"/>
</dbReference>
<keyword evidence="3" id="KW-1003">Cell membrane</keyword>
<sequence length="406" mass="43716">MSDTLSQAEIDALMNGGATAEPEKTAETKEESVSSEANQVQASEASAEASGLDEQAKSDLIGEVGNISMSQAATTLSSILNHRVSITTPRVTRVRFKDLIDGIKAPKVATTVEFKEGLTGVNLMLLEVHDANVIANLMMGGDGTPENEEFTELELSAVAEAMNQMIGSAATSMATMISTKVDILPPKVNLWDEPGNTKYDFIVDDEVIYKISFSLNVDGLIQSEIMQIFTDQMVDDIAQAMLADKATVVNNRETATSQSEESKSQAPAASQAPSQAPSPASSPAPAPTPKPTPKPKHQEPVEVQSPEFQNFEPTQPATESNDNLDLIMDIPLNLSVVLGRSKKTVRDILSFNTGSVIELDKLTDEPLEILLNGKLIATGEVVVINENFGVRITDILSPQQRLDYMR</sequence>
<accession>A0A6F9XRA1</accession>
<feature type="compositionally biased region" description="Low complexity" evidence="7">
    <location>
        <begin position="264"/>
        <end position="279"/>
    </location>
</feature>
<keyword evidence="6" id="KW-0472">Membrane</keyword>
<protein>
    <submittedName>
        <fullName evidence="10">Flagellar motor switching and energizing phosphatase</fullName>
    </submittedName>
</protein>
<dbReference type="NCBIfam" id="TIGR02480">
    <property type="entry name" value="fliN"/>
    <property type="match status" value="1"/>
</dbReference>
<dbReference type="Pfam" id="PF04509">
    <property type="entry name" value="CheC"/>
    <property type="match status" value="2"/>
</dbReference>
<dbReference type="InterPro" id="IPR051469">
    <property type="entry name" value="FliN/MopA/SpaO"/>
</dbReference>
<feature type="domain" description="Flagellar motor switch protein FliN-like C-terminal" evidence="8">
    <location>
        <begin position="326"/>
        <end position="396"/>
    </location>
</feature>
<dbReference type="SUPFAM" id="SSF101801">
    <property type="entry name" value="Surface presentation of antigens (SPOA)"/>
    <property type="match status" value="1"/>
</dbReference>
<dbReference type="InterPro" id="IPR028976">
    <property type="entry name" value="CheC-like_sf"/>
</dbReference>